<dbReference type="EMBL" id="KI392062">
    <property type="protein sequence ID" value="ERN20067.1"/>
    <property type="molecule type" value="Genomic_DNA"/>
</dbReference>
<dbReference type="Gramene" id="ERN20067">
    <property type="protein sequence ID" value="ERN20067"/>
    <property type="gene ID" value="AMTR_s00071p00198060"/>
</dbReference>
<organism evidence="1 2">
    <name type="scientific">Amborella trichopoda</name>
    <dbReference type="NCBI Taxonomy" id="13333"/>
    <lineage>
        <taxon>Eukaryota</taxon>
        <taxon>Viridiplantae</taxon>
        <taxon>Streptophyta</taxon>
        <taxon>Embryophyta</taxon>
        <taxon>Tracheophyta</taxon>
        <taxon>Spermatophyta</taxon>
        <taxon>Magnoliopsida</taxon>
        <taxon>Amborellales</taxon>
        <taxon>Amborellaceae</taxon>
        <taxon>Amborella</taxon>
    </lineage>
</organism>
<dbReference type="HOGENOM" id="CLU_116953_0_0_1"/>
<protein>
    <recommendedName>
        <fullName evidence="3">Succinate dehydrogenase subunit 6, mitochondrial</fullName>
    </recommendedName>
</protein>
<gene>
    <name evidence="1" type="ORF">AMTR_s00071p00198060</name>
</gene>
<proteinExistence type="predicted"/>
<dbReference type="STRING" id="13333.U5DF47"/>
<name>U5DF47_AMBTC</name>
<dbReference type="Proteomes" id="UP000017836">
    <property type="component" value="Unassembled WGS sequence"/>
</dbReference>
<evidence type="ECO:0000313" key="1">
    <source>
        <dbReference type="EMBL" id="ERN20067.1"/>
    </source>
</evidence>
<dbReference type="GO" id="GO:0043495">
    <property type="term" value="F:protein-membrane adaptor activity"/>
    <property type="evidence" value="ECO:0007669"/>
    <property type="project" value="EnsemblPlants"/>
</dbReference>
<dbReference type="GO" id="GO:0045273">
    <property type="term" value="C:respiratory chain complex II (succinate dehydrogenase)"/>
    <property type="evidence" value="ECO:0000318"/>
    <property type="project" value="GO_Central"/>
</dbReference>
<dbReference type="OMA" id="FMEWWEK"/>
<sequence>MFSWQFGRLKLGVGCGGSYRRTHWILLLVVALADRLFKLRLPPPSEPFRFWEEKKEFWGERFAFLESYKKIFGRDTPLPSWSDADVQEFVDSDPLYGPQLKSARQAAKIAATGSLIGAVSTAGVAWKYSKSPHGALLSFGAGAVFGWTFGQEIANHWLELYRMDTMAAQLRFLDWWEKKCNGQS</sequence>
<evidence type="ECO:0008006" key="3">
    <source>
        <dbReference type="Google" id="ProtNLM"/>
    </source>
</evidence>
<keyword evidence="2" id="KW-1185">Reference proteome</keyword>
<dbReference type="PANTHER" id="PTHR36708">
    <property type="entry name" value="SUCCINATE DEHYDROGENASE SUBUNIT 6, MITOCHONDRIAL"/>
    <property type="match status" value="1"/>
</dbReference>
<dbReference type="AlphaFoldDB" id="U5DF47"/>
<evidence type="ECO:0000313" key="2">
    <source>
        <dbReference type="Proteomes" id="UP000017836"/>
    </source>
</evidence>
<accession>U5DF47</accession>
<reference evidence="2" key="1">
    <citation type="journal article" date="2013" name="Science">
        <title>The Amborella genome and the evolution of flowering plants.</title>
        <authorList>
            <consortium name="Amborella Genome Project"/>
        </authorList>
    </citation>
    <scope>NUCLEOTIDE SEQUENCE [LARGE SCALE GENOMIC DNA]</scope>
</reference>
<dbReference type="PANTHER" id="PTHR36708:SF1">
    <property type="entry name" value="SUCCINATE DEHYDROGENASE SUBUNIT 6, MITOCHONDRIAL"/>
    <property type="match status" value="1"/>
</dbReference>
<dbReference type="eggNOG" id="ENOG502RZ7U">
    <property type="taxonomic scope" value="Eukaryota"/>
</dbReference>
<dbReference type="InterPro" id="IPR034574">
    <property type="entry name" value="SDH6"/>
</dbReference>